<dbReference type="InterPro" id="IPR052698">
    <property type="entry name" value="MoCofactor_Util/Proc"/>
</dbReference>
<name>A0A081BZH9_VECG1</name>
<dbReference type="Pfam" id="PF13478">
    <property type="entry name" value="XdhC_C"/>
    <property type="match status" value="1"/>
</dbReference>
<dbReference type="Pfam" id="PF02625">
    <property type="entry name" value="XdhC_CoxI"/>
    <property type="match status" value="1"/>
</dbReference>
<dbReference type="PANTHER" id="PTHR30388">
    <property type="entry name" value="ALDEHYDE OXIDOREDUCTASE MOLYBDENUM COFACTOR ASSEMBLY PROTEIN"/>
    <property type="match status" value="1"/>
</dbReference>
<dbReference type="STRING" id="1499967.U27_04701"/>
<evidence type="ECO:0000313" key="3">
    <source>
        <dbReference type="EMBL" id="GAK57734.1"/>
    </source>
</evidence>
<dbReference type="eggNOG" id="COG1975">
    <property type="taxonomic scope" value="Bacteria"/>
</dbReference>
<dbReference type="EMBL" id="DF820466">
    <property type="protein sequence ID" value="GAK57734.1"/>
    <property type="molecule type" value="Genomic_DNA"/>
</dbReference>
<sequence length="366" mass="39594">MKALFQKIHECIQQKQPVALAMVISCAGSIPTSQQAKMLVFPDGSIMGTIGGGKLEAEVIRAAQHSLAQESAASIQIHLDADQIDTDGLICGGRVEIFLEPFVPGMPMTPVHEIAAAYSASQPAIVTTLLNARFARPGGNRKILVHPDGVSVGTVGHDVVDVQIASSAYARIGQETQGVFFITVPEEIARKFGIFPETQLKVFFETVLPVPTAYLFGGGHIALHLTPILHLIGFEFVVIDDRAEFANPARFPQAEACLVHHFDNVFAELPENLSNAYLIIITRGHKCDLNVLEQAIRTNAKYIGMIGSTRKIAIVLQHLRDQGVSQAMIETIHAPIGVKIGADTPEEIAVSIAAELIQVRRNMCCQ</sequence>
<dbReference type="Proteomes" id="UP000030661">
    <property type="component" value="Unassembled WGS sequence"/>
</dbReference>
<feature type="domain" description="XdhC Rossmann" evidence="2">
    <location>
        <begin position="214"/>
        <end position="356"/>
    </location>
</feature>
<evidence type="ECO:0000259" key="2">
    <source>
        <dbReference type="Pfam" id="PF13478"/>
    </source>
</evidence>
<evidence type="ECO:0000259" key="1">
    <source>
        <dbReference type="Pfam" id="PF02625"/>
    </source>
</evidence>
<protein>
    <submittedName>
        <fullName evidence="3">Xanthine and CO dehydrogenases maturation factor</fullName>
    </submittedName>
</protein>
<feature type="domain" description="XdhC- CoxI" evidence="1">
    <location>
        <begin position="12"/>
        <end position="71"/>
    </location>
</feature>
<dbReference type="Gene3D" id="3.40.50.720">
    <property type="entry name" value="NAD(P)-binding Rossmann-like Domain"/>
    <property type="match status" value="1"/>
</dbReference>
<keyword evidence="4" id="KW-1185">Reference proteome</keyword>
<gene>
    <name evidence="3" type="ORF">U27_04701</name>
</gene>
<evidence type="ECO:0000313" key="4">
    <source>
        <dbReference type="Proteomes" id="UP000030661"/>
    </source>
</evidence>
<dbReference type="HOGENOM" id="CLU_041115_1_1_0"/>
<dbReference type="InterPro" id="IPR003777">
    <property type="entry name" value="XdhC_CoxI"/>
</dbReference>
<organism evidence="3">
    <name type="scientific">Vecturithrix granuli</name>
    <dbReference type="NCBI Taxonomy" id="1499967"/>
    <lineage>
        <taxon>Bacteria</taxon>
        <taxon>Candidatus Moduliflexota</taxon>
        <taxon>Candidatus Vecturitrichia</taxon>
        <taxon>Candidatus Vecturitrichales</taxon>
        <taxon>Candidatus Vecturitrichaceae</taxon>
        <taxon>Candidatus Vecturithrix</taxon>
    </lineage>
</organism>
<accession>A0A081BZH9</accession>
<dbReference type="PROSITE" id="PS51257">
    <property type="entry name" value="PROKAR_LIPOPROTEIN"/>
    <property type="match status" value="1"/>
</dbReference>
<dbReference type="PANTHER" id="PTHR30388:SF6">
    <property type="entry name" value="XANTHINE DEHYDROGENASE SUBUNIT A-RELATED"/>
    <property type="match status" value="1"/>
</dbReference>
<reference evidence="3" key="1">
    <citation type="journal article" date="2015" name="PeerJ">
        <title>First genomic representation of candidate bacterial phylum KSB3 points to enhanced environmental sensing as a trigger of wastewater bulking.</title>
        <authorList>
            <person name="Sekiguchi Y."/>
            <person name="Ohashi A."/>
            <person name="Parks D.H."/>
            <person name="Yamauchi T."/>
            <person name="Tyson G.W."/>
            <person name="Hugenholtz P."/>
        </authorList>
    </citation>
    <scope>NUCLEOTIDE SEQUENCE [LARGE SCALE GENOMIC DNA]</scope>
</reference>
<dbReference type="AlphaFoldDB" id="A0A081BZH9"/>
<dbReference type="InterPro" id="IPR027051">
    <property type="entry name" value="XdhC_Rossmann_dom"/>
</dbReference>
<proteinExistence type="predicted"/>